<evidence type="ECO:0000259" key="5">
    <source>
        <dbReference type="PROSITE" id="PS50048"/>
    </source>
</evidence>
<evidence type="ECO:0000256" key="1">
    <source>
        <dbReference type="ARBA" id="ARBA00004123"/>
    </source>
</evidence>
<dbReference type="InterPro" id="IPR007219">
    <property type="entry name" value="XnlR_reg_dom"/>
</dbReference>
<sequence>MSVDPLHRVVPASRRRDKPILSCVLCRKRKLKCDRQQPCKTCVDRGLSFSCTYAPHVPSPAHEPKPNNVHDRIDQLEKLVTTLMGSNNPNSSEKSEFSELLSSVREQPSTYSNHPGLGAPETVKLDSDATSYTNSNHWSSILDGISELREELDKIPTSAQPRDPYLQEIRGPDLLFGQQRHASRNDILAAVPTKSEADRLLATYFLSMEMQPTIIHRPTFQREYDAFWERPSETPVMWIGLLFSLFALASRFHDVLELDSKDAEDTKDLAMRAAKLDFYREKLVQCLILANYTKCPPYTIETFLQYFVTEYFRSQDTQFSTWMLVGMIVRVAFRMGYHREPSRFTNISVFEAEMRRRTWALIVQLDLMSSVQLGLPRAIQASMQDVMEPRNLKDEDLDENMTELPPSRPTTETTQVLYTLVRNRVQAVFARIVDLTSSAKQPAYPDVMELDAALRAVYDELPPSMKAIRAKDIQHEDAGVIMRRLYMGLNFFKAQIILHRPFHLLGRVDPRYRYSRSSCVGAALELLELQKVIDADTRPGRRLFAGRYRVWSISWRLSAIVNHDFLLATTIVSLDLDKDIASPMALPDETAAGHARFRCGQPTRAEIVEALKNVFAIWVQYSDRSREAKKVAAAVKLVLTKAGALEQDTDNSPAAETPMSQFDFSSFPKPDPHMEFTEPTFDSTFFDLQNPHLVSPYPNADVLMDMSGFDWVSACTEKFLLPSH</sequence>
<evidence type="ECO:0000256" key="4">
    <source>
        <dbReference type="SAM" id="MobiDB-lite"/>
    </source>
</evidence>
<dbReference type="PROSITE" id="PS50048">
    <property type="entry name" value="ZN2_CY6_FUNGAL_2"/>
    <property type="match status" value="1"/>
</dbReference>
<dbReference type="CDD" id="cd12148">
    <property type="entry name" value="fungal_TF_MHR"/>
    <property type="match status" value="1"/>
</dbReference>
<dbReference type="SMART" id="SM00906">
    <property type="entry name" value="Fungal_trans"/>
    <property type="match status" value="1"/>
</dbReference>
<dbReference type="AlphaFoldDB" id="A0A9P9DUU4"/>
<dbReference type="PANTHER" id="PTHR31001:SF49">
    <property type="entry name" value="ZN(II)2CYS6 TRANSCRIPTION FACTOR (EUROFUNG)"/>
    <property type="match status" value="1"/>
</dbReference>
<organism evidence="6 7">
    <name type="scientific">Dendryphion nanum</name>
    <dbReference type="NCBI Taxonomy" id="256645"/>
    <lineage>
        <taxon>Eukaryota</taxon>
        <taxon>Fungi</taxon>
        <taxon>Dikarya</taxon>
        <taxon>Ascomycota</taxon>
        <taxon>Pezizomycotina</taxon>
        <taxon>Dothideomycetes</taxon>
        <taxon>Pleosporomycetidae</taxon>
        <taxon>Pleosporales</taxon>
        <taxon>Torulaceae</taxon>
        <taxon>Dendryphion</taxon>
    </lineage>
</organism>
<dbReference type="Gene3D" id="4.10.240.10">
    <property type="entry name" value="Zn(2)-C6 fungal-type DNA-binding domain"/>
    <property type="match status" value="1"/>
</dbReference>
<keyword evidence="3" id="KW-0539">Nucleus</keyword>
<evidence type="ECO:0000313" key="6">
    <source>
        <dbReference type="EMBL" id="KAH7125427.1"/>
    </source>
</evidence>
<comment type="caution">
    <text evidence="6">The sequence shown here is derived from an EMBL/GenBank/DDBJ whole genome shotgun (WGS) entry which is preliminary data.</text>
</comment>
<dbReference type="Proteomes" id="UP000700596">
    <property type="component" value="Unassembled WGS sequence"/>
</dbReference>
<dbReference type="Pfam" id="PF04082">
    <property type="entry name" value="Fungal_trans"/>
    <property type="match status" value="1"/>
</dbReference>
<dbReference type="SMART" id="SM00066">
    <property type="entry name" value="GAL4"/>
    <property type="match status" value="1"/>
</dbReference>
<dbReference type="GO" id="GO:0008270">
    <property type="term" value="F:zinc ion binding"/>
    <property type="evidence" value="ECO:0007669"/>
    <property type="project" value="InterPro"/>
</dbReference>
<dbReference type="PANTHER" id="PTHR31001">
    <property type="entry name" value="UNCHARACTERIZED TRANSCRIPTIONAL REGULATORY PROTEIN"/>
    <property type="match status" value="1"/>
</dbReference>
<reference evidence="6" key="1">
    <citation type="journal article" date="2021" name="Nat. Commun.">
        <title>Genetic determinants of endophytism in the Arabidopsis root mycobiome.</title>
        <authorList>
            <person name="Mesny F."/>
            <person name="Miyauchi S."/>
            <person name="Thiergart T."/>
            <person name="Pickel B."/>
            <person name="Atanasova L."/>
            <person name="Karlsson M."/>
            <person name="Huettel B."/>
            <person name="Barry K.W."/>
            <person name="Haridas S."/>
            <person name="Chen C."/>
            <person name="Bauer D."/>
            <person name="Andreopoulos W."/>
            <person name="Pangilinan J."/>
            <person name="LaButti K."/>
            <person name="Riley R."/>
            <person name="Lipzen A."/>
            <person name="Clum A."/>
            <person name="Drula E."/>
            <person name="Henrissat B."/>
            <person name="Kohler A."/>
            <person name="Grigoriev I.V."/>
            <person name="Martin F.M."/>
            <person name="Hacquard S."/>
        </authorList>
    </citation>
    <scope>NUCLEOTIDE SEQUENCE</scope>
    <source>
        <strain evidence="6">MPI-CAGE-CH-0243</strain>
    </source>
</reference>
<accession>A0A9P9DUU4</accession>
<dbReference type="PROSITE" id="PS00463">
    <property type="entry name" value="ZN2_CY6_FUNGAL_1"/>
    <property type="match status" value="1"/>
</dbReference>
<dbReference type="EMBL" id="JAGMWT010000007">
    <property type="protein sequence ID" value="KAH7125427.1"/>
    <property type="molecule type" value="Genomic_DNA"/>
</dbReference>
<dbReference type="GO" id="GO:0000981">
    <property type="term" value="F:DNA-binding transcription factor activity, RNA polymerase II-specific"/>
    <property type="evidence" value="ECO:0007669"/>
    <property type="project" value="InterPro"/>
</dbReference>
<dbReference type="GO" id="GO:0005634">
    <property type="term" value="C:nucleus"/>
    <property type="evidence" value="ECO:0007669"/>
    <property type="project" value="UniProtKB-SubCell"/>
</dbReference>
<evidence type="ECO:0000256" key="2">
    <source>
        <dbReference type="ARBA" id="ARBA00022723"/>
    </source>
</evidence>
<dbReference type="InterPro" id="IPR050613">
    <property type="entry name" value="Sec_Metabolite_Reg"/>
</dbReference>
<comment type="subcellular location">
    <subcellularLocation>
        <location evidence="1">Nucleus</location>
    </subcellularLocation>
</comment>
<protein>
    <submittedName>
        <fullName evidence="6">Fungal-specific transcription factor domain-containing protein</fullName>
    </submittedName>
</protein>
<dbReference type="CDD" id="cd00067">
    <property type="entry name" value="GAL4"/>
    <property type="match status" value="1"/>
</dbReference>
<gene>
    <name evidence="6" type="ORF">B0J11DRAFT_506262</name>
</gene>
<name>A0A9P9DUU4_9PLEO</name>
<dbReference type="GO" id="GO:0003677">
    <property type="term" value="F:DNA binding"/>
    <property type="evidence" value="ECO:0007669"/>
    <property type="project" value="InterPro"/>
</dbReference>
<dbReference type="GO" id="GO:0006351">
    <property type="term" value="P:DNA-templated transcription"/>
    <property type="evidence" value="ECO:0007669"/>
    <property type="project" value="InterPro"/>
</dbReference>
<dbReference type="SUPFAM" id="SSF57701">
    <property type="entry name" value="Zn2/Cys6 DNA-binding domain"/>
    <property type="match status" value="1"/>
</dbReference>
<evidence type="ECO:0000256" key="3">
    <source>
        <dbReference type="ARBA" id="ARBA00023242"/>
    </source>
</evidence>
<proteinExistence type="predicted"/>
<feature type="domain" description="Zn(2)-C6 fungal-type" evidence="5">
    <location>
        <begin position="22"/>
        <end position="53"/>
    </location>
</feature>
<keyword evidence="7" id="KW-1185">Reference proteome</keyword>
<dbReference type="InterPro" id="IPR001138">
    <property type="entry name" value="Zn2Cys6_DnaBD"/>
</dbReference>
<dbReference type="OrthoDB" id="4934715at2759"/>
<dbReference type="InterPro" id="IPR036864">
    <property type="entry name" value="Zn2-C6_fun-type_DNA-bd_sf"/>
</dbReference>
<keyword evidence="2" id="KW-0479">Metal-binding</keyword>
<feature type="compositionally biased region" description="Polar residues" evidence="4">
    <location>
        <begin position="104"/>
        <end position="113"/>
    </location>
</feature>
<dbReference type="Pfam" id="PF00172">
    <property type="entry name" value="Zn_clus"/>
    <property type="match status" value="1"/>
</dbReference>
<feature type="region of interest" description="Disordered" evidence="4">
    <location>
        <begin position="85"/>
        <end position="119"/>
    </location>
</feature>
<evidence type="ECO:0000313" key="7">
    <source>
        <dbReference type="Proteomes" id="UP000700596"/>
    </source>
</evidence>